<sequence length="244" mass="27343">MRSRNKFGRFLLSARANYNKEWFYGTATANQTFIFAPRNATVTAIPGGFSVDPLEEINTGEKLGFETEFTDTEITLSFLPLFGAKDPPIDLRLGVYFSKWERPSTADSAFKRVSDGAPLITESSFKTTGVVLRAGKPNAELDNSIGLNAQGFLKYGFDNDIEGPIRALSTTLDDDQDLKFYGAGLDLWYTWKRAKDKDKYIGPYLKMGVAAELRKWSISSGGTYTEDVEQDILYRPYFSAGYIF</sequence>
<organism evidence="1">
    <name type="scientific">Candidatus Kentrum sp. LFY</name>
    <dbReference type="NCBI Taxonomy" id="2126342"/>
    <lineage>
        <taxon>Bacteria</taxon>
        <taxon>Pseudomonadati</taxon>
        <taxon>Pseudomonadota</taxon>
        <taxon>Gammaproteobacteria</taxon>
        <taxon>Candidatus Kentrum</taxon>
    </lineage>
</organism>
<proteinExistence type="predicted"/>
<protein>
    <submittedName>
        <fullName evidence="1">Uncharacterized protein</fullName>
    </submittedName>
</protein>
<gene>
    <name evidence="1" type="ORF">BECKLFY1418C_GA0070996_10362</name>
</gene>
<name>A0A450WLB4_9GAMM</name>
<reference evidence="1" key="1">
    <citation type="submission" date="2019-02" db="EMBL/GenBank/DDBJ databases">
        <authorList>
            <person name="Gruber-Vodicka R. H."/>
            <person name="Seah K. B. B."/>
        </authorList>
    </citation>
    <scope>NUCLEOTIDE SEQUENCE</scope>
    <source>
        <strain evidence="1">BECK_BY7</strain>
    </source>
</reference>
<dbReference type="EMBL" id="CAADFN010000036">
    <property type="protein sequence ID" value="VFK17835.1"/>
    <property type="molecule type" value="Genomic_DNA"/>
</dbReference>
<dbReference type="AlphaFoldDB" id="A0A450WLB4"/>
<evidence type="ECO:0000313" key="1">
    <source>
        <dbReference type="EMBL" id="VFK17835.1"/>
    </source>
</evidence>
<accession>A0A450WLB4</accession>